<dbReference type="Gene3D" id="1.40.20.10">
    <property type="entry name" value="CHAD domain"/>
    <property type="match status" value="1"/>
</dbReference>
<dbReference type="Proteomes" id="UP000095401">
    <property type="component" value="Chromosome"/>
</dbReference>
<evidence type="ECO:0000259" key="1">
    <source>
        <dbReference type="Pfam" id="PF05235"/>
    </source>
</evidence>
<evidence type="ECO:0000313" key="3">
    <source>
        <dbReference type="Proteomes" id="UP000095401"/>
    </source>
</evidence>
<dbReference type="InterPro" id="IPR038186">
    <property type="entry name" value="CHAD_dom_sf"/>
</dbReference>
<protein>
    <recommendedName>
        <fullName evidence="1">CHAD domain-containing protein</fullName>
    </recommendedName>
</protein>
<dbReference type="Pfam" id="PF05235">
    <property type="entry name" value="CHAD"/>
    <property type="match status" value="1"/>
</dbReference>
<name>A0A1D8IJP6_9GAMM</name>
<evidence type="ECO:0000313" key="2">
    <source>
        <dbReference type="EMBL" id="AOU96698.1"/>
    </source>
</evidence>
<feature type="domain" description="CHAD" evidence="1">
    <location>
        <begin position="3"/>
        <end position="174"/>
    </location>
</feature>
<keyword evidence="3" id="KW-1185">Reference proteome</keyword>
<accession>A0A1D8IJP6</accession>
<dbReference type="AlphaFoldDB" id="A0A1D8IJP6"/>
<proteinExistence type="predicted"/>
<dbReference type="EMBL" id="CP017415">
    <property type="protein sequence ID" value="AOU96698.1"/>
    <property type="molecule type" value="Genomic_DNA"/>
</dbReference>
<reference evidence="3" key="1">
    <citation type="submission" date="2016-09" db="EMBL/GenBank/DDBJ databases">
        <title>Acidihalobacter prosperus F5.</title>
        <authorList>
            <person name="Khaleque H.N."/>
            <person name="Ramsay J.P."/>
            <person name="Kaksonen A.H."/>
            <person name="Boxall N.J."/>
            <person name="Watkin E.L.J."/>
        </authorList>
    </citation>
    <scope>NUCLEOTIDE SEQUENCE [LARGE SCALE GENOMIC DNA]</scope>
    <source>
        <strain evidence="3">F5</strain>
    </source>
</reference>
<organism evidence="2 3">
    <name type="scientific">Acidihalobacter yilgarnensis</name>
    <dbReference type="NCBI Taxonomy" id="2819280"/>
    <lineage>
        <taxon>Bacteria</taxon>
        <taxon>Pseudomonadati</taxon>
        <taxon>Pseudomonadota</taxon>
        <taxon>Gammaproteobacteria</taxon>
        <taxon>Chromatiales</taxon>
        <taxon>Ectothiorhodospiraceae</taxon>
        <taxon>Acidihalobacter</taxon>
    </lineage>
</organism>
<sequence length="274" mass="30524">MLRDLHKLMRDSDTTRNAQAWLSLLDVLAEGSTRQESEGVAQIRGRLVLHLREAADQTQVAIRARYPPLRDALYEWAEIVARHAGPDVGMAALFQMRTADVWRRLETALSPLWPDMEDEPSHHARLLAKRLRYLLESDETVYTRASIDGVIEALKPLQSLLGEWRDSQFFGAWLTDAAAASCGAHAREMLVAALREDVRGFAILQEHEGLPGLVYLATRLSAHLAVLRVGLNAWFAGEGHTLLRQRMAAIQKVPHGGEMDPLQASAQESDGGLR</sequence>
<gene>
    <name evidence="2" type="ORF">BI364_00495</name>
</gene>
<dbReference type="InterPro" id="IPR007899">
    <property type="entry name" value="CHAD_dom"/>
</dbReference>
<dbReference type="KEGG" id="aprs:BI364_00495"/>